<dbReference type="Pfam" id="PF00149">
    <property type="entry name" value="Metallophos"/>
    <property type="match status" value="1"/>
</dbReference>
<evidence type="ECO:0000256" key="3">
    <source>
        <dbReference type="ARBA" id="ARBA00022723"/>
    </source>
</evidence>
<keyword evidence="3" id="KW-0479">Metal-binding</keyword>
<keyword evidence="6" id="KW-0464">Manganese</keyword>
<dbReference type="CDD" id="cd07398">
    <property type="entry name" value="MPP_YbbF-LpxH"/>
    <property type="match status" value="1"/>
</dbReference>
<dbReference type="EMBL" id="UINC01001302">
    <property type="protein sequence ID" value="SUZ77063.1"/>
    <property type="molecule type" value="Genomic_DNA"/>
</dbReference>
<keyword evidence="1" id="KW-1003">Cell membrane</keyword>
<gene>
    <name evidence="8" type="ORF">METZ01_LOCUS29917</name>
</gene>
<keyword evidence="5" id="KW-0472">Membrane</keyword>
<evidence type="ECO:0000256" key="2">
    <source>
        <dbReference type="ARBA" id="ARBA00022519"/>
    </source>
</evidence>
<dbReference type="GO" id="GO:0046872">
    <property type="term" value="F:metal ion binding"/>
    <property type="evidence" value="ECO:0007669"/>
    <property type="project" value="UniProtKB-KW"/>
</dbReference>
<evidence type="ECO:0000313" key="8">
    <source>
        <dbReference type="EMBL" id="SUZ77063.1"/>
    </source>
</evidence>
<dbReference type="PANTHER" id="PTHR34990">
    <property type="entry name" value="UDP-2,3-DIACYLGLUCOSAMINE HYDROLASE-RELATED"/>
    <property type="match status" value="1"/>
</dbReference>
<evidence type="ECO:0000256" key="5">
    <source>
        <dbReference type="ARBA" id="ARBA00023136"/>
    </source>
</evidence>
<sequence>METPLYFISDIHLMLDHSTDEQHRREGLFRLMDQVKGTGGTLFFVGDLFDFYFEYPDLIPKAFADFYTKVLELKKSGIAFHFLLGNHDYWVQDYMMKDIMDEVYFGDMEFSINGRHFYITHGDGLLSWDHGYRLLKKVIRSRLFIWMLRWLHPTITYRLARWISSKGRHPEHSEKFRHNVREEIKLEAEKHIDNGFDYMICGHYHLGEMIDLNNGKLAIMGDWTRNPTYAYFDGEELTMHPWENNA</sequence>
<keyword evidence="4" id="KW-0378">Hydrolase</keyword>
<name>A0A381QHC6_9ZZZZ</name>
<dbReference type="AlphaFoldDB" id="A0A381QHC6"/>
<dbReference type="SUPFAM" id="SSF56300">
    <property type="entry name" value="Metallo-dependent phosphatases"/>
    <property type="match status" value="1"/>
</dbReference>
<evidence type="ECO:0000259" key="7">
    <source>
        <dbReference type="Pfam" id="PF00149"/>
    </source>
</evidence>
<reference evidence="8" key="1">
    <citation type="submission" date="2018-05" db="EMBL/GenBank/DDBJ databases">
        <authorList>
            <person name="Lanie J.A."/>
            <person name="Ng W.-L."/>
            <person name="Kazmierczak K.M."/>
            <person name="Andrzejewski T.M."/>
            <person name="Davidsen T.M."/>
            <person name="Wayne K.J."/>
            <person name="Tettelin H."/>
            <person name="Glass J.I."/>
            <person name="Rusch D."/>
            <person name="Podicherti R."/>
            <person name="Tsui H.-C.T."/>
            <person name="Winkler M.E."/>
        </authorList>
    </citation>
    <scope>NUCLEOTIDE SEQUENCE</scope>
</reference>
<organism evidence="8">
    <name type="scientific">marine metagenome</name>
    <dbReference type="NCBI Taxonomy" id="408172"/>
    <lineage>
        <taxon>unclassified sequences</taxon>
        <taxon>metagenomes</taxon>
        <taxon>ecological metagenomes</taxon>
    </lineage>
</organism>
<dbReference type="InterPro" id="IPR043461">
    <property type="entry name" value="LpxH-like"/>
</dbReference>
<dbReference type="GO" id="GO:0008758">
    <property type="term" value="F:UDP-2,3-diacylglucosamine hydrolase activity"/>
    <property type="evidence" value="ECO:0007669"/>
    <property type="project" value="TreeGrafter"/>
</dbReference>
<proteinExistence type="predicted"/>
<evidence type="ECO:0000256" key="6">
    <source>
        <dbReference type="ARBA" id="ARBA00023211"/>
    </source>
</evidence>
<dbReference type="Gene3D" id="3.60.21.10">
    <property type="match status" value="1"/>
</dbReference>
<dbReference type="InterPro" id="IPR004843">
    <property type="entry name" value="Calcineurin-like_PHP"/>
</dbReference>
<dbReference type="GO" id="GO:0009245">
    <property type="term" value="P:lipid A biosynthetic process"/>
    <property type="evidence" value="ECO:0007669"/>
    <property type="project" value="TreeGrafter"/>
</dbReference>
<protein>
    <recommendedName>
        <fullName evidence="7">Calcineurin-like phosphoesterase domain-containing protein</fullName>
    </recommendedName>
</protein>
<dbReference type="InterPro" id="IPR029052">
    <property type="entry name" value="Metallo-depent_PP-like"/>
</dbReference>
<evidence type="ECO:0000256" key="4">
    <source>
        <dbReference type="ARBA" id="ARBA00022801"/>
    </source>
</evidence>
<keyword evidence="2" id="KW-0997">Cell inner membrane</keyword>
<dbReference type="PANTHER" id="PTHR34990:SF1">
    <property type="entry name" value="UDP-2,3-DIACYLGLUCOSAMINE HYDROLASE"/>
    <property type="match status" value="1"/>
</dbReference>
<evidence type="ECO:0000256" key="1">
    <source>
        <dbReference type="ARBA" id="ARBA00022475"/>
    </source>
</evidence>
<feature type="domain" description="Calcineurin-like phosphoesterase" evidence="7">
    <location>
        <begin position="4"/>
        <end position="205"/>
    </location>
</feature>
<dbReference type="GO" id="GO:0016020">
    <property type="term" value="C:membrane"/>
    <property type="evidence" value="ECO:0007669"/>
    <property type="project" value="GOC"/>
</dbReference>
<accession>A0A381QHC6</accession>